<dbReference type="Proteomes" id="UP000235731">
    <property type="component" value="Unassembled WGS sequence"/>
</dbReference>
<dbReference type="Pfam" id="PF01435">
    <property type="entry name" value="Peptidase_M48"/>
    <property type="match status" value="1"/>
</dbReference>
<organism evidence="11 13">
    <name type="scientific">Caldimicrobium thiodismutans</name>
    <dbReference type="NCBI Taxonomy" id="1653476"/>
    <lineage>
        <taxon>Bacteria</taxon>
        <taxon>Pseudomonadati</taxon>
        <taxon>Thermodesulfobacteriota</taxon>
        <taxon>Thermodesulfobacteria</taxon>
        <taxon>Thermodesulfobacteriales</taxon>
        <taxon>Thermodesulfobacteriaceae</taxon>
        <taxon>Caldimicrobium</taxon>
    </lineage>
</organism>
<dbReference type="PROSITE" id="PS51257">
    <property type="entry name" value="PROKAR_LIPOPROTEIN"/>
    <property type="match status" value="1"/>
</dbReference>
<dbReference type="AlphaFoldDB" id="A0A2N7PID3"/>
<keyword evidence="6 9" id="KW-0862">Zinc</keyword>
<dbReference type="Pfam" id="PF07719">
    <property type="entry name" value="TPR_2"/>
    <property type="match status" value="1"/>
</dbReference>
<dbReference type="GO" id="GO:0051603">
    <property type="term" value="P:proteolysis involved in protein catabolic process"/>
    <property type="evidence" value="ECO:0007669"/>
    <property type="project" value="TreeGrafter"/>
</dbReference>
<dbReference type="Pfam" id="PF13181">
    <property type="entry name" value="TPR_8"/>
    <property type="match status" value="1"/>
</dbReference>
<protein>
    <submittedName>
        <fullName evidence="11">Peptidase</fullName>
    </submittedName>
</protein>
<keyword evidence="3" id="KW-0677">Repeat</keyword>
<evidence type="ECO:0000256" key="1">
    <source>
        <dbReference type="ARBA" id="ARBA00022670"/>
    </source>
</evidence>
<dbReference type="CDD" id="cd07333">
    <property type="entry name" value="M48C_bepA_like"/>
    <property type="match status" value="1"/>
</dbReference>
<evidence type="ECO:0000256" key="8">
    <source>
        <dbReference type="PROSITE-ProRule" id="PRU00339"/>
    </source>
</evidence>
<feature type="repeat" description="TPR" evidence="8">
    <location>
        <begin position="373"/>
        <end position="406"/>
    </location>
</feature>
<dbReference type="InterPro" id="IPR013105">
    <property type="entry name" value="TPR_2"/>
</dbReference>
<keyword evidence="1 9" id="KW-0645">Protease</keyword>
<dbReference type="PANTHER" id="PTHR22726">
    <property type="entry name" value="METALLOENDOPEPTIDASE OMA1"/>
    <property type="match status" value="1"/>
</dbReference>
<dbReference type="Gene3D" id="1.25.40.10">
    <property type="entry name" value="Tetratricopeptide repeat domain"/>
    <property type="match status" value="1"/>
</dbReference>
<evidence type="ECO:0000256" key="4">
    <source>
        <dbReference type="ARBA" id="ARBA00022801"/>
    </source>
</evidence>
<name>A0A2N7PID3_9BACT</name>
<evidence type="ECO:0000313" key="13">
    <source>
        <dbReference type="Proteomes" id="UP000235731"/>
    </source>
</evidence>
<evidence type="ECO:0000313" key="12">
    <source>
        <dbReference type="EMBL" id="PMP62610.1"/>
    </source>
</evidence>
<feature type="repeat" description="TPR" evidence="8">
    <location>
        <begin position="271"/>
        <end position="304"/>
    </location>
</feature>
<dbReference type="PANTHER" id="PTHR22726:SF1">
    <property type="entry name" value="METALLOENDOPEPTIDASE OMA1, MITOCHONDRIAL"/>
    <property type="match status" value="1"/>
</dbReference>
<proteinExistence type="inferred from homology"/>
<evidence type="ECO:0000313" key="11">
    <source>
        <dbReference type="EMBL" id="PMP61204.1"/>
    </source>
</evidence>
<dbReference type="SMART" id="SM00028">
    <property type="entry name" value="TPR"/>
    <property type="match status" value="4"/>
</dbReference>
<dbReference type="GO" id="GO:0004222">
    <property type="term" value="F:metalloendopeptidase activity"/>
    <property type="evidence" value="ECO:0007669"/>
    <property type="project" value="InterPro"/>
</dbReference>
<gene>
    <name evidence="12" type="ORF">C0197_04310</name>
    <name evidence="11" type="ORF">C0197_06020</name>
</gene>
<evidence type="ECO:0000256" key="6">
    <source>
        <dbReference type="ARBA" id="ARBA00022833"/>
    </source>
</evidence>
<keyword evidence="7 9" id="KW-0482">Metalloprotease</keyword>
<keyword evidence="4 9" id="KW-0378">Hydrolase</keyword>
<evidence type="ECO:0000256" key="3">
    <source>
        <dbReference type="ARBA" id="ARBA00022737"/>
    </source>
</evidence>
<sequence length="421" mass="48679">MKVLQFTKFYLSTLLILVIFTSCARENSAFTLLPQEKEIELGKLYLPISIDEFEGLYPEERVQNYLQNLGKRIAQHAERKVPFNFYLVNSEVINAFALPGGPVVITRGIFLTLNSESELAGILAHEIGHIERRHHAKFVEKQLALNLLLQIGSYLLPQNLTGELLFQLGQISAGLLSLKFSRDQEKEADETGFYLLLKAHYSPEGMLRVFEKFKKMSETRPPEWLSTHPLPETRIKEWEKKLSTLKPSGSFIKDSSSFQEILSLLKETQPSFEEVKKGKKALQERDYSKAEIYFLKAIELYPKNIPALINLSRLKFKNKDYLSAKNYALTALKYNPDLFSGYYLAGLSEFALNNWKDSLHYFEKAKALVPFEGSTYYYCGRNYENLQNYSQALANYKKALEIGPKNASWYQDCYIRYQRLR</sequence>
<keyword evidence="5 8" id="KW-0802">TPR repeat</keyword>
<dbReference type="Gene3D" id="3.30.2010.10">
    <property type="entry name" value="Metalloproteases ('zincins'), catalytic domain"/>
    <property type="match status" value="1"/>
</dbReference>
<evidence type="ECO:0000256" key="5">
    <source>
        <dbReference type="ARBA" id="ARBA00022803"/>
    </source>
</evidence>
<dbReference type="GO" id="GO:0016020">
    <property type="term" value="C:membrane"/>
    <property type="evidence" value="ECO:0007669"/>
    <property type="project" value="TreeGrafter"/>
</dbReference>
<dbReference type="InterPro" id="IPR051156">
    <property type="entry name" value="Mito/Outer_Membr_Metalloprot"/>
</dbReference>
<accession>A0A2N7PID3</accession>
<keyword evidence="2" id="KW-0479">Metal-binding</keyword>
<evidence type="ECO:0000259" key="10">
    <source>
        <dbReference type="Pfam" id="PF01435"/>
    </source>
</evidence>
<dbReference type="GO" id="GO:0046872">
    <property type="term" value="F:metal ion binding"/>
    <property type="evidence" value="ECO:0007669"/>
    <property type="project" value="UniProtKB-KW"/>
</dbReference>
<comment type="caution">
    <text evidence="11">The sequence shown here is derived from an EMBL/GenBank/DDBJ whole genome shotgun (WGS) entry which is preliminary data.</text>
</comment>
<evidence type="ECO:0000256" key="2">
    <source>
        <dbReference type="ARBA" id="ARBA00022723"/>
    </source>
</evidence>
<dbReference type="PROSITE" id="PS50005">
    <property type="entry name" value="TPR"/>
    <property type="match status" value="2"/>
</dbReference>
<comment type="cofactor">
    <cofactor evidence="9">
        <name>Zn(2+)</name>
        <dbReference type="ChEBI" id="CHEBI:29105"/>
    </cofactor>
    <text evidence="9">Binds 1 zinc ion per subunit.</text>
</comment>
<evidence type="ECO:0000256" key="9">
    <source>
        <dbReference type="RuleBase" id="RU003983"/>
    </source>
</evidence>
<dbReference type="PROSITE" id="PS50293">
    <property type="entry name" value="TPR_REGION"/>
    <property type="match status" value="1"/>
</dbReference>
<comment type="similarity">
    <text evidence="9">Belongs to the peptidase M48 family.</text>
</comment>
<dbReference type="SUPFAM" id="SSF48452">
    <property type="entry name" value="TPR-like"/>
    <property type="match status" value="1"/>
</dbReference>
<dbReference type="EMBL" id="PNIE01000059">
    <property type="protein sequence ID" value="PMP62610.1"/>
    <property type="molecule type" value="Genomic_DNA"/>
</dbReference>
<dbReference type="InterPro" id="IPR011990">
    <property type="entry name" value="TPR-like_helical_dom_sf"/>
</dbReference>
<dbReference type="InterPro" id="IPR019734">
    <property type="entry name" value="TPR_rpt"/>
</dbReference>
<dbReference type="EMBL" id="PNIE01000091">
    <property type="protein sequence ID" value="PMP61204.1"/>
    <property type="molecule type" value="Genomic_DNA"/>
</dbReference>
<feature type="domain" description="Peptidase M48" evidence="10">
    <location>
        <begin position="62"/>
        <end position="239"/>
    </location>
</feature>
<dbReference type="InterPro" id="IPR001915">
    <property type="entry name" value="Peptidase_M48"/>
</dbReference>
<dbReference type="Pfam" id="PF13432">
    <property type="entry name" value="TPR_16"/>
    <property type="match status" value="1"/>
</dbReference>
<reference evidence="11 13" key="1">
    <citation type="submission" date="2018-01" db="EMBL/GenBank/DDBJ databases">
        <title>Metagenomic assembled genomes from two thermal pools in the Uzon Caldera, Kamchatka, Russia.</title>
        <authorList>
            <person name="Wilkins L."/>
            <person name="Ettinger C."/>
        </authorList>
    </citation>
    <scope>NUCLEOTIDE SEQUENCE [LARGE SCALE GENOMIC DNA]</scope>
    <source>
        <strain evidence="11">ZAV-15</strain>
    </source>
</reference>
<evidence type="ECO:0000256" key="7">
    <source>
        <dbReference type="ARBA" id="ARBA00023049"/>
    </source>
</evidence>